<dbReference type="EMBL" id="AP014965">
    <property type="protein sequence ID" value="BAT08568.1"/>
    <property type="molecule type" value="Genomic_DNA"/>
</dbReference>
<keyword evidence="3" id="KW-1185">Reference proteome</keyword>
<reference evidence="3" key="1">
    <citation type="journal article" date="2005" name="Nature">
        <title>The map-based sequence of the rice genome.</title>
        <authorList>
            <consortium name="International rice genome sequencing project (IRGSP)"/>
            <person name="Matsumoto T."/>
            <person name="Wu J."/>
            <person name="Kanamori H."/>
            <person name="Katayose Y."/>
            <person name="Fujisawa M."/>
            <person name="Namiki N."/>
            <person name="Mizuno H."/>
            <person name="Yamamoto K."/>
            <person name="Antonio B.A."/>
            <person name="Baba T."/>
            <person name="Sakata K."/>
            <person name="Nagamura Y."/>
            <person name="Aoki H."/>
            <person name="Arikawa K."/>
            <person name="Arita K."/>
            <person name="Bito T."/>
            <person name="Chiden Y."/>
            <person name="Fujitsuka N."/>
            <person name="Fukunaka R."/>
            <person name="Hamada M."/>
            <person name="Harada C."/>
            <person name="Hayashi A."/>
            <person name="Hijishita S."/>
            <person name="Honda M."/>
            <person name="Hosokawa S."/>
            <person name="Ichikawa Y."/>
            <person name="Idonuma A."/>
            <person name="Iijima M."/>
            <person name="Ikeda M."/>
            <person name="Ikeno M."/>
            <person name="Ito K."/>
            <person name="Ito S."/>
            <person name="Ito T."/>
            <person name="Ito Y."/>
            <person name="Ito Y."/>
            <person name="Iwabuchi A."/>
            <person name="Kamiya K."/>
            <person name="Karasawa W."/>
            <person name="Kurita K."/>
            <person name="Katagiri S."/>
            <person name="Kikuta A."/>
            <person name="Kobayashi H."/>
            <person name="Kobayashi N."/>
            <person name="Machita K."/>
            <person name="Maehara T."/>
            <person name="Masukawa M."/>
            <person name="Mizubayashi T."/>
            <person name="Mukai Y."/>
            <person name="Nagasaki H."/>
            <person name="Nagata Y."/>
            <person name="Naito S."/>
            <person name="Nakashima M."/>
            <person name="Nakama Y."/>
            <person name="Nakamichi Y."/>
            <person name="Nakamura M."/>
            <person name="Meguro A."/>
            <person name="Negishi M."/>
            <person name="Ohta I."/>
            <person name="Ohta T."/>
            <person name="Okamoto M."/>
            <person name="Ono N."/>
            <person name="Saji S."/>
            <person name="Sakaguchi M."/>
            <person name="Sakai K."/>
            <person name="Shibata M."/>
            <person name="Shimokawa T."/>
            <person name="Song J."/>
            <person name="Takazaki Y."/>
            <person name="Terasawa K."/>
            <person name="Tsugane M."/>
            <person name="Tsuji K."/>
            <person name="Ueda S."/>
            <person name="Waki K."/>
            <person name="Yamagata H."/>
            <person name="Yamamoto M."/>
            <person name="Yamamoto S."/>
            <person name="Yamane H."/>
            <person name="Yoshiki S."/>
            <person name="Yoshihara R."/>
            <person name="Yukawa K."/>
            <person name="Zhong H."/>
            <person name="Yano M."/>
            <person name="Yuan Q."/>
            <person name="Ouyang S."/>
            <person name="Liu J."/>
            <person name="Jones K.M."/>
            <person name="Gansberger K."/>
            <person name="Moffat K."/>
            <person name="Hill J."/>
            <person name="Bera J."/>
            <person name="Fadrosh D."/>
            <person name="Jin S."/>
            <person name="Johri S."/>
            <person name="Kim M."/>
            <person name="Overton L."/>
            <person name="Reardon M."/>
            <person name="Tsitrin T."/>
            <person name="Vuong H."/>
            <person name="Weaver B."/>
            <person name="Ciecko A."/>
            <person name="Tallon L."/>
            <person name="Jackson J."/>
            <person name="Pai G."/>
            <person name="Aken S.V."/>
            <person name="Utterback T."/>
            <person name="Reidmuller S."/>
            <person name="Feldblyum T."/>
            <person name="Hsiao J."/>
            <person name="Zismann V."/>
            <person name="Iobst S."/>
            <person name="de Vazeille A.R."/>
            <person name="Buell C.R."/>
            <person name="Ying K."/>
            <person name="Li Y."/>
            <person name="Lu T."/>
            <person name="Huang Y."/>
            <person name="Zhao Q."/>
            <person name="Feng Q."/>
            <person name="Zhang L."/>
            <person name="Zhu J."/>
            <person name="Weng Q."/>
            <person name="Mu J."/>
            <person name="Lu Y."/>
            <person name="Fan D."/>
            <person name="Liu Y."/>
            <person name="Guan J."/>
            <person name="Zhang Y."/>
            <person name="Yu S."/>
            <person name="Liu X."/>
            <person name="Zhang Y."/>
            <person name="Hong G."/>
            <person name="Han B."/>
            <person name="Choisne N."/>
            <person name="Demange N."/>
            <person name="Orjeda G."/>
            <person name="Samain S."/>
            <person name="Cattolico L."/>
            <person name="Pelletier E."/>
            <person name="Couloux A."/>
            <person name="Segurens B."/>
            <person name="Wincker P."/>
            <person name="D'Hont A."/>
            <person name="Scarpelli C."/>
            <person name="Weissenbach J."/>
            <person name="Salanoubat M."/>
            <person name="Quetier F."/>
            <person name="Yu Y."/>
            <person name="Kim H.R."/>
            <person name="Rambo T."/>
            <person name="Currie J."/>
            <person name="Collura K."/>
            <person name="Luo M."/>
            <person name="Yang T."/>
            <person name="Ammiraju J.S.S."/>
            <person name="Engler F."/>
            <person name="Soderlund C."/>
            <person name="Wing R.A."/>
            <person name="Palmer L.E."/>
            <person name="de la Bastide M."/>
            <person name="Spiegel L."/>
            <person name="Nascimento L."/>
            <person name="Zutavern T."/>
            <person name="O'Shaughnessy A."/>
            <person name="Dike S."/>
            <person name="Dedhia N."/>
            <person name="Preston R."/>
            <person name="Balija V."/>
            <person name="McCombie W.R."/>
            <person name="Chow T."/>
            <person name="Chen H."/>
            <person name="Chung M."/>
            <person name="Chen C."/>
            <person name="Shaw J."/>
            <person name="Wu H."/>
            <person name="Hsiao K."/>
            <person name="Chao Y."/>
            <person name="Chu M."/>
            <person name="Cheng C."/>
            <person name="Hour A."/>
            <person name="Lee P."/>
            <person name="Lin S."/>
            <person name="Lin Y."/>
            <person name="Liou J."/>
            <person name="Liu S."/>
            <person name="Hsing Y."/>
            <person name="Raghuvanshi S."/>
            <person name="Mohanty A."/>
            <person name="Bharti A.K."/>
            <person name="Gaur A."/>
            <person name="Gupta V."/>
            <person name="Kumar D."/>
            <person name="Ravi V."/>
            <person name="Vij S."/>
            <person name="Kapur A."/>
            <person name="Khurana P."/>
            <person name="Khurana P."/>
            <person name="Khurana J.P."/>
            <person name="Tyagi A.K."/>
            <person name="Gaikwad K."/>
            <person name="Singh A."/>
            <person name="Dalal V."/>
            <person name="Srivastava S."/>
            <person name="Dixit A."/>
            <person name="Pal A.K."/>
            <person name="Ghazi I.A."/>
            <person name="Yadav M."/>
            <person name="Pandit A."/>
            <person name="Bhargava A."/>
            <person name="Sureshbabu K."/>
            <person name="Batra K."/>
            <person name="Sharma T.R."/>
            <person name="Mohapatra T."/>
            <person name="Singh N.K."/>
            <person name="Messing J."/>
            <person name="Nelson A.B."/>
            <person name="Fuks G."/>
            <person name="Kavchok S."/>
            <person name="Keizer G."/>
            <person name="Linton E."/>
            <person name="Llaca V."/>
            <person name="Song R."/>
            <person name="Tanyolac B."/>
            <person name="Young S."/>
            <person name="Ho-Il K."/>
            <person name="Hahn J.H."/>
            <person name="Sangsakoo G."/>
            <person name="Vanavichit A."/>
            <person name="de Mattos Luiz.A.T."/>
            <person name="Zimmer P.D."/>
            <person name="Malone G."/>
            <person name="Dellagostin O."/>
            <person name="de Oliveira A.C."/>
            <person name="Bevan M."/>
            <person name="Bancroft I."/>
            <person name="Minx P."/>
            <person name="Cordum H."/>
            <person name="Wilson R."/>
            <person name="Cheng Z."/>
            <person name="Jin W."/>
            <person name="Jiang J."/>
            <person name="Leong S.A."/>
            <person name="Iwama H."/>
            <person name="Gojobori T."/>
            <person name="Itoh T."/>
            <person name="Niimura Y."/>
            <person name="Fujii Y."/>
            <person name="Habara T."/>
            <person name="Sakai H."/>
            <person name="Sato Y."/>
            <person name="Wilson G."/>
            <person name="Kumar K."/>
            <person name="McCouch S."/>
            <person name="Juretic N."/>
            <person name="Hoen D."/>
            <person name="Wright S."/>
            <person name="Bruskiewich R."/>
            <person name="Bureau T."/>
            <person name="Miyao A."/>
            <person name="Hirochika H."/>
            <person name="Nishikawa T."/>
            <person name="Kadowaki K."/>
            <person name="Sugiura M."/>
            <person name="Burr B."/>
            <person name="Sasaki T."/>
        </authorList>
    </citation>
    <scope>NUCLEOTIDE SEQUENCE [LARGE SCALE GENOMIC DNA]</scope>
    <source>
        <strain evidence="3">cv. Nipponbare</strain>
    </source>
</reference>
<gene>
    <name evidence="2" type="ordered locus">Os09g0472000</name>
    <name evidence="2" type="ORF">OSNPB_090472000</name>
</gene>
<protein>
    <submittedName>
        <fullName evidence="2">Os09g0472000 protein</fullName>
    </submittedName>
</protein>
<sequence>MASIRIPSHKVTLKRKCILDTIERYYTSYCSFIFEKYHWINPSPPSLVLWLPPPISWSCLIIFCLINNYFSFL</sequence>
<keyword evidence="1" id="KW-0472">Membrane</keyword>
<reference evidence="2 3" key="3">
    <citation type="journal article" date="2013" name="Rice">
        <title>Improvement of the Oryza sativa Nipponbare reference genome using next generation sequence and optical map data.</title>
        <authorList>
            <person name="Kawahara Y."/>
            <person name="de la Bastide M."/>
            <person name="Hamilton J.P."/>
            <person name="Kanamori H."/>
            <person name="McCombie W.R."/>
            <person name="Ouyang S."/>
            <person name="Schwartz D.C."/>
            <person name="Tanaka T."/>
            <person name="Wu J."/>
            <person name="Zhou S."/>
            <person name="Childs K.L."/>
            <person name="Davidson R.M."/>
            <person name="Lin H."/>
            <person name="Quesada-Ocampo L."/>
            <person name="Vaillancourt B."/>
            <person name="Sakai H."/>
            <person name="Lee S.S."/>
            <person name="Kim J."/>
            <person name="Numa H."/>
            <person name="Itoh T."/>
            <person name="Buell C.R."/>
            <person name="Matsumoto T."/>
        </authorList>
    </citation>
    <scope>NUCLEOTIDE SEQUENCE [LARGE SCALE GENOMIC DNA]</scope>
    <source>
        <strain evidence="3">cv. Nipponbare</strain>
    </source>
</reference>
<keyword evidence="1" id="KW-0812">Transmembrane</keyword>
<evidence type="ECO:0000256" key="1">
    <source>
        <dbReference type="SAM" id="Phobius"/>
    </source>
</evidence>
<dbReference type="Proteomes" id="UP000059680">
    <property type="component" value="Chromosome 9"/>
</dbReference>
<name>A0A0P0XND0_ORYSJ</name>
<dbReference type="PaxDb" id="39947-A0A0P0XND0"/>
<feature type="transmembrane region" description="Helical" evidence="1">
    <location>
        <begin position="47"/>
        <end position="70"/>
    </location>
</feature>
<dbReference type="InParanoid" id="A0A0P0XND0"/>
<dbReference type="Gramene" id="Os09t0472000-00">
    <property type="protein sequence ID" value="Os09t0472000-00"/>
    <property type="gene ID" value="Os09g0472000"/>
</dbReference>
<accession>A0A0P0XND0</accession>
<dbReference type="AlphaFoldDB" id="A0A0P0XND0"/>
<organism evidence="2 3">
    <name type="scientific">Oryza sativa subsp. japonica</name>
    <name type="common">Rice</name>
    <dbReference type="NCBI Taxonomy" id="39947"/>
    <lineage>
        <taxon>Eukaryota</taxon>
        <taxon>Viridiplantae</taxon>
        <taxon>Streptophyta</taxon>
        <taxon>Embryophyta</taxon>
        <taxon>Tracheophyta</taxon>
        <taxon>Spermatophyta</taxon>
        <taxon>Magnoliopsida</taxon>
        <taxon>Liliopsida</taxon>
        <taxon>Poales</taxon>
        <taxon>Poaceae</taxon>
        <taxon>BOP clade</taxon>
        <taxon>Oryzoideae</taxon>
        <taxon>Oryzeae</taxon>
        <taxon>Oryzinae</taxon>
        <taxon>Oryza</taxon>
        <taxon>Oryza sativa</taxon>
    </lineage>
</organism>
<reference evidence="2 3" key="2">
    <citation type="journal article" date="2013" name="Plant Cell Physiol.">
        <title>Rice Annotation Project Database (RAP-DB): an integrative and interactive database for rice genomics.</title>
        <authorList>
            <person name="Sakai H."/>
            <person name="Lee S.S."/>
            <person name="Tanaka T."/>
            <person name="Numa H."/>
            <person name="Kim J."/>
            <person name="Kawahara Y."/>
            <person name="Wakimoto H."/>
            <person name="Yang C.C."/>
            <person name="Iwamoto M."/>
            <person name="Abe T."/>
            <person name="Yamada Y."/>
            <person name="Muto A."/>
            <person name="Inokuchi H."/>
            <person name="Ikemura T."/>
            <person name="Matsumoto T."/>
            <person name="Sasaki T."/>
            <person name="Itoh T."/>
        </authorList>
    </citation>
    <scope>NUCLEOTIDE SEQUENCE [LARGE SCALE GENOMIC DNA]</scope>
    <source>
        <strain evidence="3">cv. Nipponbare</strain>
    </source>
</reference>
<keyword evidence="1" id="KW-1133">Transmembrane helix</keyword>
<evidence type="ECO:0000313" key="2">
    <source>
        <dbReference type="EMBL" id="BAT08568.1"/>
    </source>
</evidence>
<evidence type="ECO:0000313" key="3">
    <source>
        <dbReference type="Proteomes" id="UP000059680"/>
    </source>
</evidence>
<proteinExistence type="predicted"/>